<dbReference type="Pfam" id="PF02852">
    <property type="entry name" value="Pyr_redox_dim"/>
    <property type="match status" value="1"/>
</dbReference>
<dbReference type="EC" id="1.8.1.15" evidence="13"/>
<dbReference type="PANTHER" id="PTHR43014:SF5">
    <property type="entry name" value="GLUTATHIONE REDUCTASE (NADPH)"/>
    <property type="match status" value="1"/>
</dbReference>
<keyword evidence="14" id="KW-1185">Reference proteome</keyword>
<dbReference type="PRINTS" id="PR00368">
    <property type="entry name" value="FADPNR"/>
</dbReference>
<keyword evidence="7" id="KW-1015">Disulfide bond</keyword>
<dbReference type="GO" id="GO:0050627">
    <property type="term" value="F:mycothione reductase [NAD(P)H] activity"/>
    <property type="evidence" value="ECO:0007669"/>
    <property type="project" value="UniProtKB-EC"/>
</dbReference>
<evidence type="ECO:0000256" key="7">
    <source>
        <dbReference type="ARBA" id="ARBA00023157"/>
    </source>
</evidence>
<keyword evidence="6 9" id="KW-0560">Oxidoreductase</keyword>
<dbReference type="PIRSF" id="PIRSF000350">
    <property type="entry name" value="Mercury_reductase_MerA"/>
    <property type="match status" value="1"/>
</dbReference>
<reference evidence="13 14" key="1">
    <citation type="submission" date="2020-10" db="EMBL/GenBank/DDBJ databases">
        <title>Novel species in genus Corynebacterium.</title>
        <authorList>
            <person name="Zhang G."/>
        </authorList>
    </citation>
    <scope>NUCLEOTIDE SEQUENCE [LARGE SCALE GENOMIC DNA]</scope>
    <source>
        <strain evidence="13 14">DSM 45110</strain>
    </source>
</reference>
<dbReference type="PROSITE" id="PS00076">
    <property type="entry name" value="PYRIDINE_REDOX_1"/>
    <property type="match status" value="1"/>
</dbReference>
<dbReference type="InterPro" id="IPR001100">
    <property type="entry name" value="Pyr_nuc-diS_OxRdtase"/>
</dbReference>
<comment type="caution">
    <text evidence="13">The sequence shown here is derived from an EMBL/GenBank/DDBJ whole genome shotgun (WGS) entry which is preliminary data.</text>
</comment>
<dbReference type="InterPro" id="IPR004099">
    <property type="entry name" value="Pyr_nucl-diS_OxRdtase_dimer"/>
</dbReference>
<dbReference type="SUPFAM" id="SSF51905">
    <property type="entry name" value="FAD/NAD(P)-binding domain"/>
    <property type="match status" value="1"/>
</dbReference>
<dbReference type="Proteomes" id="UP000635902">
    <property type="component" value="Unassembled WGS sequence"/>
</dbReference>
<sequence>MTTEHFDLIIVGTGSGNTIANHDFHHKKIAIVERGIFGGTCINVGCIPTKMFVYTADVAREVADAQRLSLTGEITHVDWKGIQQRIFGQRVDPIAVAGEEYRRGPKTPNITLFTGTASFSGPRTLDIDLEDTPGSSSDSDANSSPSRVTISADDIVLATGTRPSIPAIIKDSGVRYRTNEDIMRLEELPKSLTILGGGVIAAEFAHVFSGLGTNVTVVNRSPVMLKNQDATVVERFNELAKGQWNNLMGRTFTAFREDSEGNVVVTLDDGTEVVSQELLVALGRVPNSDLLNLEAAGVETNERGFIQVDEYGHTSAEGVWAMGDASNTFQLKHVANAEARVLQHNLLHPDDLRSYNHDLVPAGIFTSPQIGTVGMTEAEAREYGEKTGHGITVKVQDYSDVAYGWAMEERGTFCKIIADAETGQILGSHIMGPQATTLMQQLITAMVFRIDARLLAKNQYWPHPALSEVVENALLGLEFTSADPEGIDP</sequence>
<organism evidence="13 14">
    <name type="scientific">Corynebacterium suicordis DSM 45110</name>
    <dbReference type="NCBI Taxonomy" id="1121369"/>
    <lineage>
        <taxon>Bacteria</taxon>
        <taxon>Bacillati</taxon>
        <taxon>Actinomycetota</taxon>
        <taxon>Actinomycetes</taxon>
        <taxon>Mycobacteriales</taxon>
        <taxon>Corynebacteriaceae</taxon>
        <taxon>Corynebacterium</taxon>
    </lineage>
</organism>
<feature type="compositionally biased region" description="Low complexity" evidence="10">
    <location>
        <begin position="135"/>
        <end position="146"/>
    </location>
</feature>
<feature type="region of interest" description="Disordered" evidence="10">
    <location>
        <begin position="123"/>
        <end position="147"/>
    </location>
</feature>
<protein>
    <submittedName>
        <fullName evidence="13">Mycothione reductase</fullName>
        <ecNumber evidence="13">1.8.1.15</ecNumber>
    </submittedName>
</protein>
<evidence type="ECO:0000256" key="8">
    <source>
        <dbReference type="ARBA" id="ARBA00023284"/>
    </source>
</evidence>
<accession>A0ABR9ZJ20</accession>
<keyword evidence="5" id="KW-0521">NADP</keyword>
<keyword evidence="3 9" id="KW-0285">Flavoprotein</keyword>
<dbReference type="InterPro" id="IPR036188">
    <property type="entry name" value="FAD/NAD-bd_sf"/>
</dbReference>
<feature type="domain" description="Pyridine nucleotide-disulphide oxidoreductase dimerisation" evidence="11">
    <location>
        <begin position="360"/>
        <end position="473"/>
    </location>
</feature>
<evidence type="ECO:0000256" key="9">
    <source>
        <dbReference type="RuleBase" id="RU003691"/>
    </source>
</evidence>
<evidence type="ECO:0000256" key="4">
    <source>
        <dbReference type="ARBA" id="ARBA00022827"/>
    </source>
</evidence>
<dbReference type="Pfam" id="PF07992">
    <property type="entry name" value="Pyr_redox_2"/>
    <property type="match status" value="1"/>
</dbReference>
<dbReference type="Gene3D" id="3.50.50.60">
    <property type="entry name" value="FAD/NAD(P)-binding domain"/>
    <property type="match status" value="2"/>
</dbReference>
<dbReference type="NCBIfam" id="TIGR03452">
    <property type="entry name" value="mycothione_red"/>
    <property type="match status" value="1"/>
</dbReference>
<dbReference type="InterPro" id="IPR023753">
    <property type="entry name" value="FAD/NAD-binding_dom"/>
</dbReference>
<evidence type="ECO:0000256" key="6">
    <source>
        <dbReference type="ARBA" id="ARBA00023002"/>
    </source>
</evidence>
<dbReference type="NCBIfam" id="NF005884">
    <property type="entry name" value="PRK07846.1"/>
    <property type="match status" value="1"/>
</dbReference>
<dbReference type="PANTHER" id="PTHR43014">
    <property type="entry name" value="MERCURIC REDUCTASE"/>
    <property type="match status" value="1"/>
</dbReference>
<name>A0ABR9ZJ20_9CORY</name>
<dbReference type="SUPFAM" id="SSF55424">
    <property type="entry name" value="FAD/NAD-linked reductases, dimerisation (C-terminal) domain"/>
    <property type="match status" value="1"/>
</dbReference>
<dbReference type="InterPro" id="IPR012999">
    <property type="entry name" value="Pyr_OxRdtase_I_AS"/>
</dbReference>
<dbReference type="EMBL" id="JADKMY010000001">
    <property type="protein sequence ID" value="MBF4553423.1"/>
    <property type="molecule type" value="Genomic_DNA"/>
</dbReference>
<evidence type="ECO:0000259" key="11">
    <source>
        <dbReference type="Pfam" id="PF02852"/>
    </source>
</evidence>
<comment type="similarity">
    <text evidence="2 9">Belongs to the class-I pyridine nucleotide-disulfide oxidoreductase family.</text>
</comment>
<evidence type="ECO:0000256" key="3">
    <source>
        <dbReference type="ARBA" id="ARBA00022630"/>
    </source>
</evidence>
<gene>
    <name evidence="13" type="primary">mtr</name>
    <name evidence="13" type="ORF">IRY30_04920</name>
</gene>
<comment type="cofactor">
    <cofactor evidence="1">
        <name>FAD</name>
        <dbReference type="ChEBI" id="CHEBI:57692"/>
    </cofactor>
</comment>
<dbReference type="InterPro" id="IPR016156">
    <property type="entry name" value="FAD/NAD-linked_Rdtase_dimer_sf"/>
</dbReference>
<dbReference type="RefSeq" id="WP_194556234.1">
    <property type="nucleotide sequence ID" value="NZ_JADKMY010000001.1"/>
</dbReference>
<proteinExistence type="inferred from homology"/>
<evidence type="ECO:0000313" key="13">
    <source>
        <dbReference type="EMBL" id="MBF4553423.1"/>
    </source>
</evidence>
<dbReference type="Gene3D" id="3.30.390.30">
    <property type="match status" value="1"/>
</dbReference>
<dbReference type="InterPro" id="IPR017817">
    <property type="entry name" value="Mycothione_reductase"/>
</dbReference>
<evidence type="ECO:0000259" key="12">
    <source>
        <dbReference type="Pfam" id="PF07992"/>
    </source>
</evidence>
<dbReference type="PRINTS" id="PR00411">
    <property type="entry name" value="PNDRDTASEI"/>
</dbReference>
<keyword evidence="8 9" id="KW-0676">Redox-active center</keyword>
<feature type="domain" description="FAD/NAD(P)-binding" evidence="12">
    <location>
        <begin position="6"/>
        <end position="339"/>
    </location>
</feature>
<evidence type="ECO:0000256" key="5">
    <source>
        <dbReference type="ARBA" id="ARBA00022857"/>
    </source>
</evidence>
<evidence type="ECO:0000256" key="1">
    <source>
        <dbReference type="ARBA" id="ARBA00001974"/>
    </source>
</evidence>
<evidence type="ECO:0000256" key="2">
    <source>
        <dbReference type="ARBA" id="ARBA00007532"/>
    </source>
</evidence>
<keyword evidence="4 9" id="KW-0274">FAD</keyword>
<evidence type="ECO:0000313" key="14">
    <source>
        <dbReference type="Proteomes" id="UP000635902"/>
    </source>
</evidence>
<evidence type="ECO:0000256" key="10">
    <source>
        <dbReference type="SAM" id="MobiDB-lite"/>
    </source>
</evidence>